<evidence type="ECO:0000256" key="1">
    <source>
        <dbReference type="SAM" id="Phobius"/>
    </source>
</evidence>
<dbReference type="EMBL" id="LJJB01000010">
    <property type="protein sequence ID" value="KQL47287.1"/>
    <property type="molecule type" value="Genomic_DNA"/>
</dbReference>
<keyword evidence="3" id="KW-1185">Reference proteome</keyword>
<name>A0ABR5N9G9_BRECH</name>
<proteinExistence type="predicted"/>
<reference evidence="2 3" key="1">
    <citation type="submission" date="2015-09" db="EMBL/GenBank/DDBJ databases">
        <title>Genome sequencing project for genomic taxonomy and phylogenomics of Bacillus-like bacteria.</title>
        <authorList>
            <person name="Liu B."/>
            <person name="Wang J."/>
            <person name="Zhu Y."/>
            <person name="Liu G."/>
            <person name="Chen Q."/>
            <person name="Chen Z."/>
            <person name="Lan J."/>
            <person name="Che J."/>
            <person name="Ge C."/>
            <person name="Shi H."/>
            <person name="Pan Z."/>
            <person name="Liu X."/>
        </authorList>
    </citation>
    <scope>NUCLEOTIDE SEQUENCE [LARGE SCALE GENOMIC DNA]</scope>
    <source>
        <strain evidence="2 3">DSM 8552</strain>
    </source>
</reference>
<feature type="transmembrane region" description="Helical" evidence="1">
    <location>
        <begin position="103"/>
        <end position="124"/>
    </location>
</feature>
<sequence length="131" mass="14529">MFVLVNGLIAGLALAAFLALGDGLFGTSTFSVLIDVSYVPGMENLPSIVELFIHLLISLVIAYVWLRFYPRGRGIEAAKYVFYWMLAFAVAFLPFSLLSGSTLSWTALLIWVLGHLLYATVLVVQVKRNRE</sequence>
<protein>
    <submittedName>
        <fullName evidence="2">Uncharacterized protein</fullName>
    </submittedName>
</protein>
<keyword evidence="1" id="KW-0472">Membrane</keyword>
<feature type="transmembrane region" description="Helical" evidence="1">
    <location>
        <begin position="80"/>
        <end position="97"/>
    </location>
</feature>
<dbReference type="Proteomes" id="UP000051063">
    <property type="component" value="Unassembled WGS sequence"/>
</dbReference>
<organism evidence="2 3">
    <name type="scientific">Brevibacillus choshinensis</name>
    <dbReference type="NCBI Taxonomy" id="54911"/>
    <lineage>
        <taxon>Bacteria</taxon>
        <taxon>Bacillati</taxon>
        <taxon>Bacillota</taxon>
        <taxon>Bacilli</taxon>
        <taxon>Bacillales</taxon>
        <taxon>Paenibacillaceae</taxon>
        <taxon>Brevibacillus</taxon>
    </lineage>
</organism>
<keyword evidence="1" id="KW-0812">Transmembrane</keyword>
<keyword evidence="1" id="KW-1133">Transmembrane helix</keyword>
<evidence type="ECO:0000313" key="2">
    <source>
        <dbReference type="EMBL" id="KQL47287.1"/>
    </source>
</evidence>
<evidence type="ECO:0000313" key="3">
    <source>
        <dbReference type="Proteomes" id="UP000051063"/>
    </source>
</evidence>
<comment type="caution">
    <text evidence="2">The sequence shown here is derived from an EMBL/GenBank/DDBJ whole genome shotgun (WGS) entry which is preliminary data.</text>
</comment>
<feature type="transmembrane region" description="Helical" evidence="1">
    <location>
        <begin position="45"/>
        <end position="68"/>
    </location>
</feature>
<accession>A0ABR5N9G9</accession>
<gene>
    <name evidence="2" type="ORF">AN963_17100</name>
</gene>